<dbReference type="EMBL" id="MPUH01000960">
    <property type="protein sequence ID" value="OMJ71748.1"/>
    <property type="molecule type" value="Genomic_DNA"/>
</dbReference>
<gene>
    <name evidence="2" type="ORF">SteCoe_29967</name>
</gene>
<evidence type="ECO:0000313" key="3">
    <source>
        <dbReference type="Proteomes" id="UP000187209"/>
    </source>
</evidence>
<feature type="compositionally biased region" description="Polar residues" evidence="1">
    <location>
        <begin position="62"/>
        <end position="71"/>
    </location>
</feature>
<feature type="compositionally biased region" description="Basic and acidic residues" evidence="1">
    <location>
        <begin position="51"/>
        <end position="60"/>
    </location>
</feature>
<sequence>MGQLMSRYCVDCNSNLTTQEDIVHESSKKSIRRLRELLENIDDEEIIEFESPRNKDERHMTQRSSININTSRDTDHSALTSKAIPRSSSHPILHSPKLQSQNHHFQGSVQENSLNSSLSSFSNSHIFNYPRYKTRSSNFSHISVNLVETVRNSPVPKRISKYN</sequence>
<dbReference type="Proteomes" id="UP000187209">
    <property type="component" value="Unassembled WGS sequence"/>
</dbReference>
<organism evidence="2 3">
    <name type="scientific">Stentor coeruleus</name>
    <dbReference type="NCBI Taxonomy" id="5963"/>
    <lineage>
        <taxon>Eukaryota</taxon>
        <taxon>Sar</taxon>
        <taxon>Alveolata</taxon>
        <taxon>Ciliophora</taxon>
        <taxon>Postciliodesmatophora</taxon>
        <taxon>Heterotrichea</taxon>
        <taxon>Heterotrichida</taxon>
        <taxon>Stentoridae</taxon>
        <taxon>Stentor</taxon>
    </lineage>
</organism>
<reference evidence="2 3" key="1">
    <citation type="submission" date="2016-11" db="EMBL/GenBank/DDBJ databases">
        <title>The macronuclear genome of Stentor coeruleus: a giant cell with tiny introns.</title>
        <authorList>
            <person name="Slabodnick M."/>
            <person name="Ruby J.G."/>
            <person name="Reiff S.B."/>
            <person name="Swart E.C."/>
            <person name="Gosai S."/>
            <person name="Prabakaran S."/>
            <person name="Witkowska E."/>
            <person name="Larue G.E."/>
            <person name="Fisher S."/>
            <person name="Freeman R.M."/>
            <person name="Gunawardena J."/>
            <person name="Chu W."/>
            <person name="Stover N.A."/>
            <person name="Gregory B.D."/>
            <person name="Nowacki M."/>
            <person name="Derisi J."/>
            <person name="Roy S.W."/>
            <person name="Marshall W.F."/>
            <person name="Sood P."/>
        </authorList>
    </citation>
    <scope>NUCLEOTIDE SEQUENCE [LARGE SCALE GENOMIC DNA]</scope>
    <source>
        <strain evidence="2">WM001</strain>
    </source>
</reference>
<evidence type="ECO:0000313" key="2">
    <source>
        <dbReference type="EMBL" id="OMJ71748.1"/>
    </source>
</evidence>
<proteinExistence type="predicted"/>
<comment type="caution">
    <text evidence="2">The sequence shown here is derived from an EMBL/GenBank/DDBJ whole genome shotgun (WGS) entry which is preliminary data.</text>
</comment>
<name>A0A1R2B4N2_9CILI</name>
<protein>
    <submittedName>
        <fullName evidence="2">Uncharacterized protein</fullName>
    </submittedName>
</protein>
<evidence type="ECO:0000256" key="1">
    <source>
        <dbReference type="SAM" id="MobiDB-lite"/>
    </source>
</evidence>
<feature type="region of interest" description="Disordered" evidence="1">
    <location>
        <begin position="51"/>
        <end position="91"/>
    </location>
</feature>
<dbReference type="AlphaFoldDB" id="A0A1R2B4N2"/>
<keyword evidence="3" id="KW-1185">Reference proteome</keyword>
<accession>A0A1R2B4N2</accession>